<dbReference type="InterPro" id="IPR006953">
    <property type="entry name" value="Vesicle_Uso1_P115_head"/>
</dbReference>
<reference evidence="8" key="1">
    <citation type="journal article" date="2021" name="Open Biol.">
        <title>Shared evolutionary footprints suggest mitochondrial oxidative damage underlies multiple complex I losses in fungi.</title>
        <authorList>
            <person name="Schikora-Tamarit M.A."/>
            <person name="Marcet-Houben M."/>
            <person name="Nosek J."/>
            <person name="Gabaldon T."/>
        </authorList>
    </citation>
    <scope>NUCLEOTIDE SEQUENCE</scope>
    <source>
        <strain evidence="8">CBS6075</strain>
    </source>
</reference>
<keyword evidence="9" id="KW-1185">Reference proteome</keyword>
<comment type="caution">
    <text evidence="8">The sequence shown here is derived from an EMBL/GenBank/DDBJ whole genome shotgun (WGS) entry which is preliminary data.</text>
</comment>
<dbReference type="GO" id="GO:0048280">
    <property type="term" value="P:vesicle fusion with Golgi apparatus"/>
    <property type="evidence" value="ECO:0007669"/>
    <property type="project" value="InterPro"/>
</dbReference>
<feature type="compositionally biased region" description="Acidic residues" evidence="5">
    <location>
        <begin position="1498"/>
        <end position="1510"/>
    </location>
</feature>
<feature type="compositionally biased region" description="Basic and acidic residues" evidence="5">
    <location>
        <begin position="1285"/>
        <end position="1328"/>
    </location>
</feature>
<sequence>MELLQNFMSTPSASEKEVNDSITTLVDRLSHSTLLTDRRAAVLGLKSFSRQYREIVIANGLKSLVSTLHKDVLDLDIVKAVLETLLILFIRGEGDEDRTRSWISQQSRLKNGKYPSPSLLMENVTDQFSLWIFDELTQSVKSFDILVDLVEVNDIHIKLYSLQLLQALCSTRPIRTKELILKSPLAISKLCQVLDDPYEPIRNEAILLLMGVVKDNFNIQKLVVFENTFDKLYKIIEEEGGIEGNIVVQDCLSLISNLLRYNASNQKFFVETNCMYKLAEFLNQPLSESELGPFVWNEQRLQNLITTLDTCRLFVADGVEAIAQAQLGLVKSDVLMLILRLVFSLSVPNIVRVHSLLTTADIIRSNSEIQLQFSQIDVPYLDPTLPAAAQRMEEVVPVIDALLHWSLYANSVHLFDLRMASAMVLHAYFMDNEDAKYAFLKDQKYEFNKMNGVPNSEDEEDEESGQSSEEETNGANGAAEENGESRSPSVSLTGANLFETLINVDSELQLNPYKVWFASLILLYVFEDYSEGRELAMTIQIGNASANEDVLNIIEAIGQALCSSLRFKDPRVSIAYSMLLSVWLWENFKAVDLFLHDPSILDQLLAHLVESSNENQLVQGIIVILLAIVYEFSRKSSPVGRQQLNLLLKSRIGEHAFSLKVQQFEKSDAFVNFDDEDLLTPERDDTGLPQVYFDGIFVKLVKDNSRRLRGAVGHDPSFDPLETLSFEAFETVQNDCLKLSESLKSLREESDSLIEKQQAEIKRLVSEYDELAKNFESSRSELEKIQNDKELLDSNYAKTTGDFSKLTELKQELEKNLGSLTGQHQEAVSKISTLEIENKQLTERLNSIDQQKSKAEDGINKMSRELMQLTREKENQTKTVKNMEKEAAKQVKAQEKLKQQISQLEGTITSLESQIKSLVAEKKRGDDNYGSLRKSYEETVAKLKATEKEVELSRGNHSEATRSLEILKKESEESTSSLRSQLMTLTSQKGELEALNEQTLTQLAELRKESEKFKKEAQEQHEKLLREKEELEAAHLKEKEAWKDENAKFQEEKASEIENLEKKIKSLTESKNDISAVQKKLVDVQNEKEACEKTIASLKAELGETRELKNTATEEKKSLESTISMISVNVDAKDEECRRLMKEKEQLKKEKDDLSKETKDKIVELEALKKKVSELEKATKDLSSHSETIESLKSELAEKETLKTQAVSDVEKIVEKLRGELESKGKEIEKERELLSGNSEAIVKEYSEKITGLEEKVRELESQRESEVQKLKDEVKTLTSSQTKHNKDTTKQKKELEDLKQKHADFEKQAKQKEEELAGKASEVDSLKQKMKEQLRELIDLKKEKKEMDKLKEQSKELEKHKERTSDYEALEDHKNKTSDYDEVKKKVSEYEQFKEKVADYDDLKKKAFEYEELQKKVADYDELKAQAAEAESLKKQLTDQEQLQKQVLELEAKLKSTETKLEEMVPKGDLDDLMLLMSELDEKNKEMKTKLKSLGEEVSDMSDEESDEE</sequence>
<proteinExistence type="predicted"/>
<protein>
    <recommendedName>
        <fullName evidence="10">Intracellular protein transport protein USO1</fullName>
    </recommendedName>
</protein>
<evidence type="ECO:0000259" key="7">
    <source>
        <dbReference type="Pfam" id="PF04871"/>
    </source>
</evidence>
<feature type="domain" description="Uso1/p115-like vesicle tethering protein C-terminal" evidence="7">
    <location>
        <begin position="1383"/>
        <end position="1510"/>
    </location>
</feature>
<keyword evidence="3 4" id="KW-0175">Coiled coil</keyword>
<dbReference type="Pfam" id="PF04869">
    <property type="entry name" value="Uso1_p115_head"/>
    <property type="match status" value="1"/>
</dbReference>
<reference evidence="8" key="2">
    <citation type="submission" date="2021-01" db="EMBL/GenBank/DDBJ databases">
        <authorList>
            <person name="Schikora-Tamarit M.A."/>
        </authorList>
    </citation>
    <scope>NUCLEOTIDE SEQUENCE</scope>
    <source>
        <strain evidence="8">CBS6075</strain>
    </source>
</reference>
<evidence type="ECO:0000259" key="6">
    <source>
        <dbReference type="Pfam" id="PF04869"/>
    </source>
</evidence>
<dbReference type="GO" id="GO:0048211">
    <property type="term" value="P:Golgi vesicle docking"/>
    <property type="evidence" value="ECO:0007669"/>
    <property type="project" value="TreeGrafter"/>
</dbReference>
<dbReference type="GeneID" id="70239357"/>
<feature type="region of interest" description="Disordered" evidence="5">
    <location>
        <begin position="1346"/>
        <end position="1374"/>
    </location>
</feature>
<dbReference type="InterPro" id="IPR024095">
    <property type="entry name" value="Vesicle_P115"/>
</dbReference>
<evidence type="ECO:0008006" key="10">
    <source>
        <dbReference type="Google" id="ProtNLM"/>
    </source>
</evidence>
<dbReference type="Gene3D" id="1.20.5.170">
    <property type="match status" value="1"/>
</dbReference>
<dbReference type="Gene3D" id="1.25.10.10">
    <property type="entry name" value="Leucine-rich Repeat Variant"/>
    <property type="match status" value="1"/>
</dbReference>
<dbReference type="PANTHER" id="PTHR10013:SF0">
    <property type="entry name" value="GENERAL VESICULAR TRANSPORT FACTOR P115"/>
    <property type="match status" value="1"/>
</dbReference>
<evidence type="ECO:0000313" key="9">
    <source>
        <dbReference type="Proteomes" id="UP000769157"/>
    </source>
</evidence>
<dbReference type="PANTHER" id="PTHR10013">
    <property type="entry name" value="GENERAL VESICULAR TRANSPORT FACTOR P115"/>
    <property type="match status" value="1"/>
</dbReference>
<dbReference type="GO" id="GO:0005783">
    <property type="term" value="C:endoplasmic reticulum"/>
    <property type="evidence" value="ECO:0007669"/>
    <property type="project" value="TreeGrafter"/>
</dbReference>
<dbReference type="EMBL" id="JAEUBE010000511">
    <property type="protein sequence ID" value="KAH3660188.1"/>
    <property type="molecule type" value="Genomic_DNA"/>
</dbReference>
<dbReference type="GO" id="GO:0006888">
    <property type="term" value="P:endoplasmic reticulum to Golgi vesicle-mediated transport"/>
    <property type="evidence" value="ECO:0007669"/>
    <property type="project" value="TreeGrafter"/>
</dbReference>
<feature type="compositionally biased region" description="Acidic residues" evidence="5">
    <location>
        <begin position="456"/>
        <end position="472"/>
    </location>
</feature>
<dbReference type="Pfam" id="PF04871">
    <property type="entry name" value="Uso1_p115_C"/>
    <property type="match status" value="1"/>
</dbReference>
<dbReference type="RefSeq" id="XP_046057899.1">
    <property type="nucleotide sequence ID" value="XM_046208785.1"/>
</dbReference>
<evidence type="ECO:0000256" key="5">
    <source>
        <dbReference type="SAM" id="MobiDB-lite"/>
    </source>
</evidence>
<feature type="region of interest" description="Disordered" evidence="5">
    <location>
        <begin position="1488"/>
        <end position="1510"/>
    </location>
</feature>
<keyword evidence="2" id="KW-0333">Golgi apparatus</keyword>
<feature type="region of interest" description="Disordered" evidence="5">
    <location>
        <begin position="450"/>
        <end position="490"/>
    </location>
</feature>
<dbReference type="GO" id="GO:0005795">
    <property type="term" value="C:Golgi stack"/>
    <property type="evidence" value="ECO:0007669"/>
    <property type="project" value="TreeGrafter"/>
</dbReference>
<evidence type="ECO:0000256" key="2">
    <source>
        <dbReference type="ARBA" id="ARBA00023034"/>
    </source>
</evidence>
<feature type="region of interest" description="Disordered" evidence="5">
    <location>
        <begin position="1261"/>
        <end position="1328"/>
    </location>
</feature>
<dbReference type="Proteomes" id="UP000769157">
    <property type="component" value="Unassembled WGS sequence"/>
</dbReference>
<organism evidence="8 9">
    <name type="scientific">Ogataea philodendri</name>
    <dbReference type="NCBI Taxonomy" id="1378263"/>
    <lineage>
        <taxon>Eukaryota</taxon>
        <taxon>Fungi</taxon>
        <taxon>Dikarya</taxon>
        <taxon>Ascomycota</taxon>
        <taxon>Saccharomycotina</taxon>
        <taxon>Pichiomycetes</taxon>
        <taxon>Pichiales</taxon>
        <taxon>Pichiaceae</taxon>
        <taxon>Ogataea</taxon>
    </lineage>
</organism>
<evidence type="ECO:0000313" key="8">
    <source>
        <dbReference type="EMBL" id="KAH3660188.1"/>
    </source>
</evidence>
<dbReference type="OrthoDB" id="198977at2759"/>
<name>A0A9P8NTQ2_9ASCO</name>
<evidence type="ECO:0000256" key="3">
    <source>
        <dbReference type="ARBA" id="ARBA00023054"/>
    </source>
</evidence>
<feature type="coiled-coil region" evidence="4">
    <location>
        <begin position="729"/>
        <end position="921"/>
    </location>
</feature>
<feature type="compositionally biased region" description="Basic and acidic residues" evidence="5">
    <location>
        <begin position="1261"/>
        <end position="1276"/>
    </location>
</feature>
<dbReference type="InterPro" id="IPR016024">
    <property type="entry name" value="ARM-type_fold"/>
</dbReference>
<accession>A0A9P8NTQ2</accession>
<dbReference type="GO" id="GO:0006886">
    <property type="term" value="P:intracellular protein transport"/>
    <property type="evidence" value="ECO:0007669"/>
    <property type="project" value="InterPro"/>
</dbReference>
<comment type="subcellular location">
    <subcellularLocation>
        <location evidence="1">Golgi apparatus</location>
    </subcellularLocation>
</comment>
<gene>
    <name evidence="8" type="ORF">OGAPHI_007393</name>
</gene>
<dbReference type="SUPFAM" id="SSF48371">
    <property type="entry name" value="ARM repeat"/>
    <property type="match status" value="1"/>
</dbReference>
<evidence type="ECO:0000256" key="1">
    <source>
        <dbReference type="ARBA" id="ARBA00004555"/>
    </source>
</evidence>
<dbReference type="GO" id="GO:0012507">
    <property type="term" value="C:ER to Golgi transport vesicle membrane"/>
    <property type="evidence" value="ECO:0007669"/>
    <property type="project" value="TreeGrafter"/>
</dbReference>
<evidence type="ECO:0000256" key="4">
    <source>
        <dbReference type="SAM" id="Coils"/>
    </source>
</evidence>
<dbReference type="GO" id="GO:0000139">
    <property type="term" value="C:Golgi membrane"/>
    <property type="evidence" value="ECO:0007669"/>
    <property type="project" value="InterPro"/>
</dbReference>
<dbReference type="InterPro" id="IPR006955">
    <property type="entry name" value="Uso1_p115_C"/>
</dbReference>
<feature type="domain" description="Vesicle tethering protein Uso1/P115-like head" evidence="6">
    <location>
        <begin position="366"/>
        <end position="711"/>
    </location>
</feature>
<dbReference type="InterPro" id="IPR011989">
    <property type="entry name" value="ARM-like"/>
</dbReference>